<organism evidence="4">
    <name type="scientific">bioreactor metagenome</name>
    <dbReference type="NCBI Taxonomy" id="1076179"/>
    <lineage>
        <taxon>unclassified sequences</taxon>
        <taxon>metagenomes</taxon>
        <taxon>ecological metagenomes</taxon>
    </lineage>
</organism>
<dbReference type="AlphaFoldDB" id="A0A645FQ34"/>
<dbReference type="EMBL" id="VSSQ01060888">
    <property type="protein sequence ID" value="MPN14283.1"/>
    <property type="molecule type" value="Genomic_DNA"/>
</dbReference>
<dbReference type="GO" id="GO:1990281">
    <property type="term" value="C:efflux pump complex"/>
    <property type="evidence" value="ECO:0007669"/>
    <property type="project" value="TreeGrafter"/>
</dbReference>
<name>A0A645FQ34_9ZZZZ</name>
<dbReference type="SUPFAM" id="SSF111369">
    <property type="entry name" value="HlyD-like secretion proteins"/>
    <property type="match status" value="1"/>
</dbReference>
<dbReference type="InterPro" id="IPR058792">
    <property type="entry name" value="Beta-barrel_RND_2"/>
</dbReference>
<dbReference type="InterPro" id="IPR058637">
    <property type="entry name" value="YknX-like_C"/>
</dbReference>
<dbReference type="InterPro" id="IPR006143">
    <property type="entry name" value="RND_pump_MFP"/>
</dbReference>
<proteinExistence type="inferred from homology"/>
<evidence type="ECO:0000256" key="1">
    <source>
        <dbReference type="ARBA" id="ARBA00009477"/>
    </source>
</evidence>
<sequence length="204" mass="21973">MEFQEQNTSLPAPFTGVVTAKYFEDGEMFSGTPNTPVGKAAILSIIQTNQLKAHVNIPERFYHSISDTSTANITVPGIPGEVFKGRVNTKSPSIDASTRTFEVELVVANVNDRLAPGMFATASLTMGADSVFAVPSLALLKQQGTDERYIFLEENGVARRVVVKTGERYDDLIEIISGQIKPGSNLIIAGHSSLSQGSKVEVIK</sequence>
<dbReference type="NCBIfam" id="TIGR01730">
    <property type="entry name" value="RND_mfp"/>
    <property type="match status" value="1"/>
</dbReference>
<comment type="similarity">
    <text evidence="1">Belongs to the membrane fusion protein (MFP) (TC 8.A.1) family.</text>
</comment>
<protein>
    <submittedName>
        <fullName evidence="4">Uncharacterized protein</fullName>
    </submittedName>
</protein>
<dbReference type="Gene3D" id="2.40.420.20">
    <property type="match status" value="1"/>
</dbReference>
<dbReference type="FunFam" id="2.40.30.170:FF:000010">
    <property type="entry name" value="Efflux RND transporter periplasmic adaptor subunit"/>
    <property type="match status" value="1"/>
</dbReference>
<feature type="domain" description="CusB-like beta-barrel" evidence="2">
    <location>
        <begin position="54"/>
        <end position="125"/>
    </location>
</feature>
<evidence type="ECO:0000259" key="2">
    <source>
        <dbReference type="Pfam" id="PF25954"/>
    </source>
</evidence>
<dbReference type="PANTHER" id="PTHR30469">
    <property type="entry name" value="MULTIDRUG RESISTANCE PROTEIN MDTA"/>
    <property type="match status" value="1"/>
</dbReference>
<dbReference type="Gene3D" id="2.40.30.170">
    <property type="match status" value="1"/>
</dbReference>
<gene>
    <name evidence="4" type="ORF">SDC9_161609</name>
</gene>
<accession>A0A645FQ34</accession>
<reference evidence="4" key="1">
    <citation type="submission" date="2019-08" db="EMBL/GenBank/DDBJ databases">
        <authorList>
            <person name="Kucharzyk K."/>
            <person name="Murdoch R.W."/>
            <person name="Higgins S."/>
            <person name="Loffler F."/>
        </authorList>
    </citation>
    <scope>NUCLEOTIDE SEQUENCE</scope>
</reference>
<evidence type="ECO:0000313" key="4">
    <source>
        <dbReference type="EMBL" id="MPN14283.1"/>
    </source>
</evidence>
<dbReference type="GO" id="GO:0015562">
    <property type="term" value="F:efflux transmembrane transporter activity"/>
    <property type="evidence" value="ECO:0007669"/>
    <property type="project" value="TreeGrafter"/>
</dbReference>
<evidence type="ECO:0000259" key="3">
    <source>
        <dbReference type="Pfam" id="PF25989"/>
    </source>
</evidence>
<feature type="domain" description="YknX-like C-terminal permuted SH3-like" evidence="3">
    <location>
        <begin position="132"/>
        <end position="202"/>
    </location>
</feature>
<dbReference type="Pfam" id="PF25954">
    <property type="entry name" value="Beta-barrel_RND_2"/>
    <property type="match status" value="1"/>
</dbReference>
<comment type="caution">
    <text evidence="4">The sequence shown here is derived from an EMBL/GenBank/DDBJ whole genome shotgun (WGS) entry which is preliminary data.</text>
</comment>
<dbReference type="Pfam" id="PF25989">
    <property type="entry name" value="YknX_C"/>
    <property type="match status" value="1"/>
</dbReference>